<dbReference type="GO" id="GO:0047244">
    <property type="term" value="F:N-acetylglucosaminyldiphosphoundecaprenol N-acetyl-beta-D-mannosaminyltransferase activity"/>
    <property type="evidence" value="ECO:0007669"/>
    <property type="project" value="UniProtKB-EC"/>
</dbReference>
<evidence type="ECO:0000256" key="1">
    <source>
        <dbReference type="ARBA" id="ARBA00022676"/>
    </source>
</evidence>
<dbReference type="AlphaFoldDB" id="A0A5C5XYL7"/>
<proteinExistence type="predicted"/>
<organism evidence="3 4">
    <name type="scientific">Posidoniimonas polymericola</name>
    <dbReference type="NCBI Taxonomy" id="2528002"/>
    <lineage>
        <taxon>Bacteria</taxon>
        <taxon>Pseudomonadati</taxon>
        <taxon>Planctomycetota</taxon>
        <taxon>Planctomycetia</taxon>
        <taxon>Pirellulales</taxon>
        <taxon>Lacipirellulaceae</taxon>
        <taxon>Posidoniimonas</taxon>
    </lineage>
</organism>
<sequence length="299" mass="33038">MAIQEAIAAEVGLAPAADPPTFPPAADSVEQPCSPPRHDVLGVGISVLNLDTAVEAVDSAVRSGRKGYVCVTDVNSLMAAQDCDEFRGILNGSYLTTPDGMPMVWMGKWNRYPEIDRVYGPDLMLGVCRQGVAEGRTHYLLGGRPGVAEQLAARLEEKIPGLKIVGKCTPPFRPFTEQERQDLIDEIAELRPDCIWVGLGAPKQERLMVELLPALDTKLMFGVGAAFDFHAGLVRQAPRWMQRSGTEWFFRLCMEPRRLWRRYLVNNPRFLMLVSRQLAKGRPARADLPAAVLAEETLA</sequence>
<comment type="caution">
    <text evidence="3">The sequence shown here is derived from an EMBL/GenBank/DDBJ whole genome shotgun (WGS) entry which is preliminary data.</text>
</comment>
<dbReference type="InterPro" id="IPR004629">
    <property type="entry name" value="WecG_TagA_CpsF"/>
</dbReference>
<accession>A0A5C5XYL7</accession>
<evidence type="ECO:0000256" key="2">
    <source>
        <dbReference type="ARBA" id="ARBA00022679"/>
    </source>
</evidence>
<evidence type="ECO:0000313" key="4">
    <source>
        <dbReference type="Proteomes" id="UP000318478"/>
    </source>
</evidence>
<name>A0A5C5XYL7_9BACT</name>
<keyword evidence="2 3" id="KW-0808">Transferase</keyword>
<gene>
    <name evidence="3" type="primary">tagA_3</name>
    <name evidence="3" type="ORF">Pla123a_41750</name>
</gene>
<keyword evidence="4" id="KW-1185">Reference proteome</keyword>
<dbReference type="RefSeq" id="WP_146590528.1">
    <property type="nucleotide sequence ID" value="NZ_SJPO01000012.1"/>
</dbReference>
<dbReference type="Pfam" id="PF03808">
    <property type="entry name" value="Glyco_tran_WecG"/>
    <property type="match status" value="1"/>
</dbReference>
<dbReference type="EC" id="2.4.1.187" evidence="3"/>
<dbReference type="OrthoDB" id="9771846at2"/>
<keyword evidence="1 3" id="KW-0328">Glycosyltransferase</keyword>
<dbReference type="EMBL" id="SJPO01000012">
    <property type="protein sequence ID" value="TWT67619.1"/>
    <property type="molecule type" value="Genomic_DNA"/>
</dbReference>
<dbReference type="PANTHER" id="PTHR34136">
    <property type="match status" value="1"/>
</dbReference>
<dbReference type="PANTHER" id="PTHR34136:SF1">
    <property type="entry name" value="UDP-N-ACETYL-D-MANNOSAMINURONIC ACID TRANSFERASE"/>
    <property type="match status" value="1"/>
</dbReference>
<protein>
    <submittedName>
        <fullName evidence="3">Putative N-acetylmannosaminyltransferase</fullName>
        <ecNumber evidence="3">2.4.1.187</ecNumber>
    </submittedName>
</protein>
<dbReference type="NCBIfam" id="TIGR00696">
    <property type="entry name" value="wecG_tagA_cpsF"/>
    <property type="match status" value="1"/>
</dbReference>
<evidence type="ECO:0000313" key="3">
    <source>
        <dbReference type="EMBL" id="TWT67619.1"/>
    </source>
</evidence>
<dbReference type="Proteomes" id="UP000318478">
    <property type="component" value="Unassembled WGS sequence"/>
</dbReference>
<dbReference type="CDD" id="cd06533">
    <property type="entry name" value="Glyco_transf_WecG_TagA"/>
    <property type="match status" value="1"/>
</dbReference>
<reference evidence="3 4" key="1">
    <citation type="submission" date="2019-02" db="EMBL/GenBank/DDBJ databases">
        <title>Deep-cultivation of Planctomycetes and their phenomic and genomic characterization uncovers novel biology.</title>
        <authorList>
            <person name="Wiegand S."/>
            <person name="Jogler M."/>
            <person name="Boedeker C."/>
            <person name="Pinto D."/>
            <person name="Vollmers J."/>
            <person name="Rivas-Marin E."/>
            <person name="Kohn T."/>
            <person name="Peeters S.H."/>
            <person name="Heuer A."/>
            <person name="Rast P."/>
            <person name="Oberbeckmann S."/>
            <person name="Bunk B."/>
            <person name="Jeske O."/>
            <person name="Meyerdierks A."/>
            <person name="Storesund J.E."/>
            <person name="Kallscheuer N."/>
            <person name="Luecker S."/>
            <person name="Lage O.M."/>
            <person name="Pohl T."/>
            <person name="Merkel B.J."/>
            <person name="Hornburger P."/>
            <person name="Mueller R.-W."/>
            <person name="Bruemmer F."/>
            <person name="Labrenz M."/>
            <person name="Spormann A.M."/>
            <person name="Op Den Camp H."/>
            <person name="Overmann J."/>
            <person name="Amann R."/>
            <person name="Jetten M.S.M."/>
            <person name="Mascher T."/>
            <person name="Medema M.H."/>
            <person name="Devos D.P."/>
            <person name="Kaster A.-K."/>
            <person name="Ovreas L."/>
            <person name="Rohde M."/>
            <person name="Galperin M.Y."/>
            <person name="Jogler C."/>
        </authorList>
    </citation>
    <scope>NUCLEOTIDE SEQUENCE [LARGE SCALE GENOMIC DNA]</scope>
    <source>
        <strain evidence="3 4">Pla123a</strain>
    </source>
</reference>